<dbReference type="SMART" id="SM00448">
    <property type="entry name" value="REC"/>
    <property type="match status" value="1"/>
</dbReference>
<gene>
    <name evidence="26" type="ORF">HNQ50_002575</name>
</gene>
<keyword evidence="15 20" id="KW-0472">Membrane</keyword>
<dbReference type="SUPFAM" id="SSF55874">
    <property type="entry name" value="ATPase domain of HSP90 chaperone/DNA topoisomerase II/histidine kinase"/>
    <property type="match status" value="1"/>
</dbReference>
<dbReference type="GO" id="GO:0009927">
    <property type="term" value="F:histidine phosphotransfer kinase activity"/>
    <property type="evidence" value="ECO:0007669"/>
    <property type="project" value="TreeGrafter"/>
</dbReference>
<dbReference type="Pfam" id="PF02518">
    <property type="entry name" value="HATPase_c"/>
    <property type="match status" value="1"/>
</dbReference>
<feature type="domain" description="HPt" evidence="25">
    <location>
        <begin position="1106"/>
        <end position="1203"/>
    </location>
</feature>
<dbReference type="GO" id="GO:0005524">
    <property type="term" value="F:ATP binding"/>
    <property type="evidence" value="ECO:0007669"/>
    <property type="project" value="UniProtKB-KW"/>
</dbReference>
<dbReference type="SMART" id="SM00387">
    <property type="entry name" value="HATPase_c"/>
    <property type="match status" value="1"/>
</dbReference>
<evidence type="ECO:0000259" key="23">
    <source>
        <dbReference type="PROSITE" id="PS50110"/>
    </source>
</evidence>
<dbReference type="InterPro" id="IPR049871">
    <property type="entry name" value="BvgS-like_periplasmic2"/>
</dbReference>
<dbReference type="InterPro" id="IPR011006">
    <property type="entry name" value="CheY-like_superfamily"/>
</dbReference>
<dbReference type="Pfam" id="PF01627">
    <property type="entry name" value="Hpt"/>
    <property type="match status" value="1"/>
</dbReference>
<evidence type="ECO:0000256" key="12">
    <source>
        <dbReference type="ARBA" id="ARBA00022840"/>
    </source>
</evidence>
<feature type="domain" description="Response regulatory" evidence="23">
    <location>
        <begin position="959"/>
        <end position="1078"/>
    </location>
</feature>
<accession>A0A840RET6</accession>
<dbReference type="Pfam" id="PF00072">
    <property type="entry name" value="Response_reg"/>
    <property type="match status" value="1"/>
</dbReference>
<dbReference type="InterPro" id="IPR003661">
    <property type="entry name" value="HisK_dim/P_dom"/>
</dbReference>
<evidence type="ECO:0000256" key="4">
    <source>
        <dbReference type="ARBA" id="ARBA00022475"/>
    </source>
</evidence>
<dbReference type="EMBL" id="JACHHN010000004">
    <property type="protein sequence ID" value="MBB5191845.1"/>
    <property type="molecule type" value="Genomic_DNA"/>
</dbReference>
<keyword evidence="4" id="KW-1003">Cell membrane</keyword>
<dbReference type="Gene3D" id="1.20.120.160">
    <property type="entry name" value="HPT domain"/>
    <property type="match status" value="1"/>
</dbReference>
<proteinExistence type="predicted"/>
<dbReference type="CDD" id="cd00082">
    <property type="entry name" value="HisKA"/>
    <property type="match status" value="1"/>
</dbReference>
<evidence type="ECO:0000256" key="10">
    <source>
        <dbReference type="ARBA" id="ARBA00022741"/>
    </source>
</evidence>
<dbReference type="SUPFAM" id="SSF47384">
    <property type="entry name" value="Homodimeric domain of signal transducing histidine kinase"/>
    <property type="match status" value="1"/>
</dbReference>
<keyword evidence="13 20" id="KW-1133">Transmembrane helix</keyword>
<evidence type="ECO:0000256" key="1">
    <source>
        <dbReference type="ARBA" id="ARBA00000085"/>
    </source>
</evidence>
<keyword evidence="11 26" id="KW-0418">Kinase</keyword>
<dbReference type="EC" id="2.7.13.3" evidence="3"/>
<dbReference type="GO" id="GO:0005886">
    <property type="term" value="C:plasma membrane"/>
    <property type="evidence" value="ECO:0007669"/>
    <property type="project" value="UniProtKB-SubCell"/>
</dbReference>
<keyword evidence="14" id="KW-0902">Two-component regulatory system</keyword>
<comment type="subcellular location">
    <subcellularLocation>
        <location evidence="2">Cell inner membrane</location>
        <topology evidence="2">Multi-pass membrane protein</topology>
    </subcellularLocation>
</comment>
<evidence type="ECO:0000313" key="26">
    <source>
        <dbReference type="EMBL" id="MBB5191845.1"/>
    </source>
</evidence>
<dbReference type="InterPro" id="IPR036641">
    <property type="entry name" value="HPT_dom_sf"/>
</dbReference>
<dbReference type="PRINTS" id="PR00344">
    <property type="entry name" value="BCTRLSENSOR"/>
</dbReference>
<dbReference type="CDD" id="cd17546">
    <property type="entry name" value="REC_hyHK_CKI1_RcsC-like"/>
    <property type="match status" value="1"/>
</dbReference>
<evidence type="ECO:0000256" key="2">
    <source>
        <dbReference type="ARBA" id="ARBA00004429"/>
    </source>
</evidence>
<dbReference type="Gene3D" id="1.10.287.130">
    <property type="match status" value="1"/>
</dbReference>
<evidence type="ECO:0000259" key="22">
    <source>
        <dbReference type="PROSITE" id="PS50109"/>
    </source>
</evidence>
<dbReference type="AlphaFoldDB" id="A0A840RET6"/>
<evidence type="ECO:0000259" key="25">
    <source>
        <dbReference type="PROSITE" id="PS50894"/>
    </source>
</evidence>
<dbReference type="SUPFAM" id="SSF53850">
    <property type="entry name" value="Periplasmic binding protein-like II"/>
    <property type="match status" value="2"/>
</dbReference>
<dbReference type="InterPro" id="IPR004358">
    <property type="entry name" value="Sig_transdc_His_kin-like_C"/>
</dbReference>
<dbReference type="Gene3D" id="3.30.565.10">
    <property type="entry name" value="Histidine kinase-like ATPase, C-terminal domain"/>
    <property type="match status" value="1"/>
</dbReference>
<dbReference type="SUPFAM" id="SSF52172">
    <property type="entry name" value="CheY-like"/>
    <property type="match status" value="1"/>
</dbReference>
<dbReference type="SUPFAM" id="SSF55785">
    <property type="entry name" value="PYP-like sensor domain (PAS domain)"/>
    <property type="match status" value="1"/>
</dbReference>
<dbReference type="InterPro" id="IPR001789">
    <property type="entry name" value="Sig_transdc_resp-reg_receiver"/>
</dbReference>
<keyword evidence="9 21" id="KW-0732">Signal</keyword>
<dbReference type="InterPro" id="IPR035965">
    <property type="entry name" value="PAS-like_dom_sf"/>
</dbReference>
<dbReference type="InterPro" id="IPR036890">
    <property type="entry name" value="HATPase_C_sf"/>
</dbReference>
<evidence type="ECO:0000256" key="18">
    <source>
        <dbReference type="PROSITE-ProRule" id="PRU00110"/>
    </source>
</evidence>
<dbReference type="CDD" id="cd00088">
    <property type="entry name" value="HPT"/>
    <property type="match status" value="1"/>
</dbReference>
<dbReference type="InterPro" id="IPR036097">
    <property type="entry name" value="HisK_dim/P_sf"/>
</dbReference>
<feature type="domain" description="PAS" evidence="24">
    <location>
        <begin position="575"/>
        <end position="647"/>
    </location>
</feature>
<comment type="catalytic activity">
    <reaction evidence="1">
        <text>ATP + protein L-histidine = ADP + protein N-phospho-L-histidine.</text>
        <dbReference type="EC" id="2.7.13.3"/>
    </reaction>
</comment>
<evidence type="ECO:0000256" key="17">
    <source>
        <dbReference type="ARBA" id="ARBA00070152"/>
    </source>
</evidence>
<protein>
    <recommendedName>
        <fullName evidence="17">Virulence sensor protein BvgS</fullName>
        <ecNumber evidence="3">2.7.13.3</ecNumber>
    </recommendedName>
</protein>
<keyword evidence="5" id="KW-0997">Cell inner membrane</keyword>
<dbReference type="GO" id="GO:0000155">
    <property type="term" value="F:phosphorelay sensor kinase activity"/>
    <property type="evidence" value="ECO:0007669"/>
    <property type="project" value="InterPro"/>
</dbReference>
<dbReference type="InterPro" id="IPR003594">
    <property type="entry name" value="HATPase_dom"/>
</dbReference>
<dbReference type="FunFam" id="3.30.565.10:FF:000010">
    <property type="entry name" value="Sensor histidine kinase RcsC"/>
    <property type="match status" value="1"/>
</dbReference>
<feature type="modified residue" description="Phosphohistidine" evidence="18">
    <location>
        <position position="1145"/>
    </location>
</feature>
<feature type="signal peptide" evidence="21">
    <location>
        <begin position="1"/>
        <end position="23"/>
    </location>
</feature>
<feature type="domain" description="Histidine kinase" evidence="22">
    <location>
        <begin position="718"/>
        <end position="936"/>
    </location>
</feature>
<keyword evidence="6 19" id="KW-0597">Phosphoprotein</keyword>
<keyword evidence="8 20" id="KW-0812">Transmembrane</keyword>
<feature type="chain" id="PRO_5033016586" description="Virulence sensor protein BvgS" evidence="21">
    <location>
        <begin position="24"/>
        <end position="1206"/>
    </location>
</feature>
<dbReference type="PANTHER" id="PTHR43047:SF72">
    <property type="entry name" value="OSMOSENSING HISTIDINE PROTEIN KINASE SLN1"/>
    <property type="match status" value="1"/>
</dbReference>
<dbReference type="InterPro" id="IPR000014">
    <property type="entry name" value="PAS"/>
</dbReference>
<evidence type="ECO:0000256" key="6">
    <source>
        <dbReference type="ARBA" id="ARBA00022553"/>
    </source>
</evidence>
<dbReference type="Gene3D" id="3.40.190.10">
    <property type="entry name" value="Periplasmic binding protein-like II"/>
    <property type="match status" value="4"/>
</dbReference>
<evidence type="ECO:0000256" key="14">
    <source>
        <dbReference type="ARBA" id="ARBA00023012"/>
    </source>
</evidence>
<feature type="modified residue" description="4-aspartylphosphate" evidence="19">
    <location>
        <position position="1008"/>
    </location>
</feature>
<sequence length="1206" mass="130912">MRQALALLVLLCLTSLHAVRALADTPEPGGVHLLGRSQLHGEVVNLDAADWQWLRHKQALVIGTNQPDYPPFDIAASGQDYEGITADYAGLLGQLLHTPIKVKRFATRQALIAALVSGQIDLLGTANHLEMVQGDVLVSSPYVENVPALVETGTSGQVARESGKGKRLAFSPDYVLPKDIQVAFPGAILVPYYSSTTALGAMATGQVDAMFSDAVTAQYLINRFYNNDVHISRVDDKPAGGFGFAVSHDNTRLLRIINSALAALGPDQQRAILDRWSGGGIMVGGVVALTAQERAWLAARPVVRVGLNDHLAPFSYMAEDGHFRGVTPDLLAALGLRTGIQFELHGYEATSEAVAALSRREVDVLADFTYSPDRRSSYGFTRPYLVMPLVMVTRDLPDSPTSLADLKGKTLIVPKGYVLAPIVRRDYPDIHLNENSSVLEAFERLQRGEADALIQPISTARYYILRRPDNGLKISAVLGDQPALVGFAVRQEDTELRAILDRALLSVSPDEMSILSNRWRTNEMMNAPSWKDYRGIIALSVAVAALLLLAFLLWNASLRKQVNRRLKAERELNDQLQFMEVLINGTPHPIYVRDHETRLVACNDYYLKALGTTREAAIGFVVLDCAALAPADAALLQAEYQSVIAGGEAVLGDRKLTINGALLTVYQWSLPFTNFEGETGMIGGWIDISEREQLVEELQAAKVEADEANKAKTTFLATMSHEIRTPMNAILGMLELALKRADKGVLDRPSVEVAHTSAQGLLELIGDILDIARIESGKLTLNPERANLRDLAASAARVFDGLARQKGLQLVLDVDRHLDGDVLIDPLRFKQILSNLVSNAIKFTAEGSVTIRLQGQPLEGDRLHIHMQVEDTGMGISEQDQQRLFQPFAQVRSTANGTGLGLVICRTLAKKMGGSLTLQSAPGKGSTVTVDLDLACLAAERVERAPLADANNQPMPVLKVLVADDQPANRMLITQQLEFLGHEVVAAVNGAEAFEQWRKGHFDLVITDANMPVMNGYELARRIRTDEAERNAPRCPVWSLTANALPDEYRRSEAAGMDICLFKPVTLAVLEHHLRATGPQQITTPAVPPAESAFDTAALGVLTGGNPGMMTKLLTELINSSEDDLRQLQTLLAAPDPAALSEHAHRVKGVARIVQARQVLSACEQLEAVCKNPQNGTLAHAGQQLVAAMQGFLAALRQVAADAGPA</sequence>
<dbReference type="InterPro" id="IPR049870">
    <property type="entry name" value="BvgS-like_periplasmic1"/>
</dbReference>
<dbReference type="PROSITE" id="PS50110">
    <property type="entry name" value="RESPONSE_REGULATORY"/>
    <property type="match status" value="1"/>
</dbReference>
<dbReference type="SMART" id="SM00091">
    <property type="entry name" value="PAS"/>
    <property type="match status" value="1"/>
</dbReference>
<dbReference type="SMART" id="SM00388">
    <property type="entry name" value="HisKA"/>
    <property type="match status" value="1"/>
</dbReference>
<dbReference type="InterPro" id="IPR001638">
    <property type="entry name" value="Solute-binding_3/MltF_N"/>
</dbReference>
<evidence type="ECO:0000256" key="21">
    <source>
        <dbReference type="SAM" id="SignalP"/>
    </source>
</evidence>
<keyword evidence="7 26" id="KW-0808">Transferase</keyword>
<evidence type="ECO:0000256" key="5">
    <source>
        <dbReference type="ARBA" id="ARBA00022519"/>
    </source>
</evidence>
<dbReference type="Proteomes" id="UP000543030">
    <property type="component" value="Unassembled WGS sequence"/>
</dbReference>
<evidence type="ECO:0000256" key="15">
    <source>
        <dbReference type="ARBA" id="ARBA00023136"/>
    </source>
</evidence>
<dbReference type="PANTHER" id="PTHR43047">
    <property type="entry name" value="TWO-COMPONENT HISTIDINE PROTEIN KINASE"/>
    <property type="match status" value="1"/>
</dbReference>
<name>A0A840RET6_9NEIS</name>
<organism evidence="26 27">
    <name type="scientific">Silvimonas terrae</name>
    <dbReference type="NCBI Taxonomy" id="300266"/>
    <lineage>
        <taxon>Bacteria</taxon>
        <taxon>Pseudomonadati</taxon>
        <taxon>Pseudomonadota</taxon>
        <taxon>Betaproteobacteria</taxon>
        <taxon>Neisseriales</taxon>
        <taxon>Chitinibacteraceae</taxon>
        <taxon>Silvimonas</taxon>
    </lineage>
</organism>
<evidence type="ECO:0000256" key="8">
    <source>
        <dbReference type="ARBA" id="ARBA00022692"/>
    </source>
</evidence>
<dbReference type="PROSITE" id="PS50112">
    <property type="entry name" value="PAS"/>
    <property type="match status" value="1"/>
</dbReference>
<dbReference type="RefSeq" id="WP_184101224.1">
    <property type="nucleotide sequence ID" value="NZ_JACHHN010000004.1"/>
</dbReference>
<dbReference type="InterPro" id="IPR008207">
    <property type="entry name" value="Sig_transdc_His_kin_Hpt_dom"/>
</dbReference>
<evidence type="ECO:0000256" key="9">
    <source>
        <dbReference type="ARBA" id="ARBA00022729"/>
    </source>
</evidence>
<dbReference type="CDD" id="cd16922">
    <property type="entry name" value="HATPase_EvgS-ArcB-TorS-like"/>
    <property type="match status" value="1"/>
</dbReference>
<keyword evidence="12" id="KW-0067">ATP-binding</keyword>
<dbReference type="CDD" id="cd13705">
    <property type="entry name" value="PBP2_BvgS_D1"/>
    <property type="match status" value="1"/>
</dbReference>
<dbReference type="SMART" id="SM00062">
    <property type="entry name" value="PBPb"/>
    <property type="match status" value="2"/>
</dbReference>
<dbReference type="Gene3D" id="3.30.450.20">
    <property type="entry name" value="PAS domain"/>
    <property type="match status" value="1"/>
</dbReference>
<evidence type="ECO:0000256" key="13">
    <source>
        <dbReference type="ARBA" id="ARBA00022989"/>
    </source>
</evidence>
<dbReference type="Pfam" id="PF00512">
    <property type="entry name" value="HisKA"/>
    <property type="match status" value="1"/>
</dbReference>
<dbReference type="Pfam" id="PF00497">
    <property type="entry name" value="SBP_bac_3"/>
    <property type="match status" value="2"/>
</dbReference>
<feature type="transmembrane region" description="Helical" evidence="20">
    <location>
        <begin position="535"/>
        <end position="556"/>
    </location>
</feature>
<dbReference type="CDD" id="cd13707">
    <property type="entry name" value="PBP2_BvgS_D2"/>
    <property type="match status" value="1"/>
</dbReference>
<comment type="function">
    <text evidence="16">Member of the two-component regulatory system BvgS/BvgA. Phosphorylates BvgA via a four-step phosphorelay in response to environmental signals.</text>
</comment>
<keyword evidence="27" id="KW-1185">Reference proteome</keyword>
<evidence type="ECO:0000256" key="20">
    <source>
        <dbReference type="SAM" id="Phobius"/>
    </source>
</evidence>
<evidence type="ECO:0000313" key="27">
    <source>
        <dbReference type="Proteomes" id="UP000543030"/>
    </source>
</evidence>
<evidence type="ECO:0000259" key="24">
    <source>
        <dbReference type="PROSITE" id="PS50112"/>
    </source>
</evidence>
<reference evidence="26 27" key="1">
    <citation type="submission" date="2020-08" db="EMBL/GenBank/DDBJ databases">
        <title>Genomic Encyclopedia of Type Strains, Phase IV (KMG-IV): sequencing the most valuable type-strain genomes for metagenomic binning, comparative biology and taxonomic classification.</title>
        <authorList>
            <person name="Goeker M."/>
        </authorList>
    </citation>
    <scope>NUCLEOTIDE SEQUENCE [LARGE SCALE GENOMIC DNA]</scope>
    <source>
        <strain evidence="26 27">DSM 18233</strain>
    </source>
</reference>
<dbReference type="SUPFAM" id="SSF47226">
    <property type="entry name" value="Histidine-containing phosphotransfer domain, HPT domain"/>
    <property type="match status" value="1"/>
</dbReference>
<evidence type="ECO:0000256" key="3">
    <source>
        <dbReference type="ARBA" id="ARBA00012438"/>
    </source>
</evidence>
<evidence type="ECO:0000256" key="11">
    <source>
        <dbReference type="ARBA" id="ARBA00022777"/>
    </source>
</evidence>
<dbReference type="PROSITE" id="PS50894">
    <property type="entry name" value="HPT"/>
    <property type="match status" value="1"/>
</dbReference>
<comment type="caution">
    <text evidence="26">The sequence shown here is derived from an EMBL/GenBank/DDBJ whole genome shotgun (WGS) entry which is preliminary data.</text>
</comment>
<keyword evidence="10" id="KW-0547">Nucleotide-binding</keyword>
<dbReference type="PROSITE" id="PS50109">
    <property type="entry name" value="HIS_KIN"/>
    <property type="match status" value="1"/>
</dbReference>
<evidence type="ECO:0000256" key="16">
    <source>
        <dbReference type="ARBA" id="ARBA00058004"/>
    </source>
</evidence>
<evidence type="ECO:0000256" key="7">
    <source>
        <dbReference type="ARBA" id="ARBA00022679"/>
    </source>
</evidence>
<evidence type="ECO:0000256" key="19">
    <source>
        <dbReference type="PROSITE-ProRule" id="PRU00169"/>
    </source>
</evidence>
<dbReference type="Gene3D" id="3.40.50.2300">
    <property type="match status" value="1"/>
</dbReference>
<dbReference type="InterPro" id="IPR005467">
    <property type="entry name" value="His_kinase_dom"/>
</dbReference>